<name>A0ACC1CUJ2_9NEOP</name>
<evidence type="ECO:0000313" key="2">
    <source>
        <dbReference type="Proteomes" id="UP000824533"/>
    </source>
</evidence>
<gene>
    <name evidence="1" type="ORF">K1T71_009431</name>
</gene>
<comment type="caution">
    <text evidence="1">The sequence shown here is derived from an EMBL/GenBank/DDBJ whole genome shotgun (WGS) entry which is preliminary data.</text>
</comment>
<proteinExistence type="predicted"/>
<accession>A0ACC1CUJ2</accession>
<keyword evidence="2" id="KW-1185">Reference proteome</keyword>
<dbReference type="EMBL" id="CM034402">
    <property type="protein sequence ID" value="KAJ0175290.1"/>
    <property type="molecule type" value="Genomic_DNA"/>
</dbReference>
<evidence type="ECO:0000313" key="1">
    <source>
        <dbReference type="EMBL" id="KAJ0175290.1"/>
    </source>
</evidence>
<dbReference type="Proteomes" id="UP000824533">
    <property type="component" value="Linkage Group LG16"/>
</dbReference>
<organism evidence="1 2">
    <name type="scientific">Dendrolimus kikuchii</name>
    <dbReference type="NCBI Taxonomy" id="765133"/>
    <lineage>
        <taxon>Eukaryota</taxon>
        <taxon>Metazoa</taxon>
        <taxon>Ecdysozoa</taxon>
        <taxon>Arthropoda</taxon>
        <taxon>Hexapoda</taxon>
        <taxon>Insecta</taxon>
        <taxon>Pterygota</taxon>
        <taxon>Neoptera</taxon>
        <taxon>Endopterygota</taxon>
        <taxon>Lepidoptera</taxon>
        <taxon>Glossata</taxon>
        <taxon>Ditrysia</taxon>
        <taxon>Bombycoidea</taxon>
        <taxon>Lasiocampidae</taxon>
        <taxon>Dendrolimus</taxon>
    </lineage>
</organism>
<sequence>MVQRRRNASVKDEINLPKVPAVTAKNIVTVDVHSKPMTVPLESRSIKSDIPVGNKMNVSRQCASLSRKSSSSIEARRKRLELQAAEAKARINMDLIEKRLAADIADLEDEKYSSHSEGNHSQHGNVEEWLERSQHELEAQADPRDGIKTGQLDQPLPPPVPQATGTDNKDGTVHILASAVKDLAAASSSNNSNAQMLSILCTPRDLPAYSGDPLEWLQFKQAFEESTRVCNFSDQENLWRLRKCLFGPAKEAVTALLISATSPTVVMSTLELQFGNPDIIISKIMYDIKKLPPEGPHSMLFLSGSGIDGDSRESEKESLHDSHETVRQSFSIEAMGVSRKPRQNSEHVKAIEHLERTSMLKDGRWHVGLPWKDSSCKMPESFKNACNRLKGVEKKCKANPSYAVRYTERINHLLENDYAYELKDDKVTSKTWYLPHFGVDNPNKNKLRLVFDTAAKSNGYSLNDYLMTGPDLLTSLYGIMLRFRENKIAVTGDIRDMFLRIKIIPEDQHALRFLWKRPRGSQDDVKTYTMSSLIFGANCSPFIAQFVKNKNDKLYESSKPRAVQAICKQHYADNYIDSLEDSTTAIQLIKDIAHIHKQGGFEIRNWTSNCEEVLNSLPKHTLYSNAVRFKVGQQDVGERILGLIWYPKDDELGFDVSFKRIPENIINGLKRPTKREMLRLIMSIFDVYGFLSPFTVKAKIMLQEIWKTNLDWDDEIPDTVHAKWTNWLQQLKYVNNARLPRCYHASVTVSEMAVVAPNSERPSGHRSSTTVTENRHNVSAYASSYGLYTNLQLHIFCDASTQAMCAVAYWRWVNKARKIQIAFISSKCRIAPIKHTSVPRLELQAAVLGARLAETVESLKVVLKERAPPDEILSTLMAEVEQMVNSRPLTHVSVEPHTDESLTPNHFLLHSSSNSPCIGVFDESDTYLRKQWRISQRLADLFWKRWVREVLPDMRPRTKWHQDHRPLQVGDLILIVDPNSPRNVWPRGKIEKVMPGQDGCVRVVEVRTKSGLLRGWISRLVELLLSSAGIRFISLSIQSITIEPYYPWLQSHTGNVVYRAQEIALPQNQRGELLYSVVHSKSDRSHLRSDSSHVARELESCRQETYHRHNYSRGIPGIKNIIYFITFNLLWSSKKTHWNPFFLLSGHFTLYPEKIPRDSRNKK</sequence>
<protein>
    <submittedName>
        <fullName evidence="1">Uncharacterized protein</fullName>
    </submittedName>
</protein>
<reference evidence="1 2" key="1">
    <citation type="journal article" date="2021" name="Front. Genet.">
        <title>Chromosome-Level Genome Assembly Reveals Significant Gene Expansion in the Toll and IMD Signaling Pathways of Dendrolimus kikuchii.</title>
        <authorList>
            <person name="Zhou J."/>
            <person name="Wu P."/>
            <person name="Xiong Z."/>
            <person name="Liu N."/>
            <person name="Zhao N."/>
            <person name="Ji M."/>
            <person name="Qiu Y."/>
            <person name="Yang B."/>
        </authorList>
    </citation>
    <scope>NUCLEOTIDE SEQUENCE [LARGE SCALE GENOMIC DNA]</scope>
    <source>
        <strain evidence="1">Ann1</strain>
    </source>
</reference>